<dbReference type="InterPro" id="IPR026334">
    <property type="entry name" value="FxSxx-COOH"/>
</dbReference>
<evidence type="ECO:0000256" key="1">
    <source>
        <dbReference type="SAM" id="MobiDB-lite"/>
    </source>
</evidence>
<keyword evidence="3" id="KW-1185">Reference proteome</keyword>
<reference evidence="2 3" key="1">
    <citation type="submission" date="2018-02" db="EMBL/GenBank/DDBJ databases">
        <title>Complete genome sequence of Streptomyces dengpaensis, the producer of angucyclines.</title>
        <authorList>
            <person name="Yumei L."/>
        </authorList>
    </citation>
    <scope>NUCLEOTIDE SEQUENCE [LARGE SCALE GENOMIC DNA]</scope>
    <source>
        <strain evidence="2 3">XZHG99</strain>
    </source>
</reference>
<organism evidence="2 3">
    <name type="scientific">Streptomyces dengpaensis</name>
    <dbReference type="NCBI Taxonomy" id="2049881"/>
    <lineage>
        <taxon>Bacteria</taxon>
        <taxon>Bacillati</taxon>
        <taxon>Actinomycetota</taxon>
        <taxon>Actinomycetes</taxon>
        <taxon>Kitasatosporales</taxon>
        <taxon>Streptomycetaceae</taxon>
        <taxon>Streptomyces</taxon>
    </lineage>
</organism>
<dbReference type="RefSeq" id="WP_099499859.1">
    <property type="nucleotide sequence ID" value="NZ_CP026652.1"/>
</dbReference>
<gene>
    <name evidence="2" type="primary">fxsA</name>
    <name evidence="2" type="ORF">C4B68_13010</name>
</gene>
<sequence length="78" mass="8468">MGARDDARDADVGIAGERLPDSPVLPDSLGSPSLPDLLELDLADLRTIQHPVLAEVLTELRERAGQPSEMLWGFNNSF</sequence>
<name>A0ABM6SQ99_9ACTN</name>
<proteinExistence type="predicted"/>
<feature type="compositionally biased region" description="Low complexity" evidence="1">
    <location>
        <begin position="21"/>
        <end position="30"/>
    </location>
</feature>
<feature type="compositionally biased region" description="Basic and acidic residues" evidence="1">
    <location>
        <begin position="1"/>
        <end position="11"/>
    </location>
</feature>
<protein>
    <submittedName>
        <fullName evidence="2">FXSXX-COOH protein</fullName>
    </submittedName>
</protein>
<evidence type="ECO:0000313" key="3">
    <source>
        <dbReference type="Proteomes" id="UP000238413"/>
    </source>
</evidence>
<dbReference type="EMBL" id="CP026652">
    <property type="protein sequence ID" value="AVH56538.1"/>
    <property type="molecule type" value="Genomic_DNA"/>
</dbReference>
<accession>A0ABM6SQ99</accession>
<dbReference type="NCBIfam" id="TIGR04268">
    <property type="entry name" value="FxSxx-COOH"/>
    <property type="match status" value="1"/>
</dbReference>
<dbReference type="Proteomes" id="UP000238413">
    <property type="component" value="Chromosome"/>
</dbReference>
<evidence type="ECO:0000313" key="2">
    <source>
        <dbReference type="EMBL" id="AVH56538.1"/>
    </source>
</evidence>
<feature type="region of interest" description="Disordered" evidence="1">
    <location>
        <begin position="1"/>
        <end position="30"/>
    </location>
</feature>